<keyword evidence="2" id="KW-1185">Reference proteome</keyword>
<gene>
    <name evidence="1" type="ORF">MJO52_05375</name>
</gene>
<dbReference type="RefSeq" id="WP_252084921.1">
    <property type="nucleotide sequence ID" value="NZ_CP092418.1"/>
</dbReference>
<dbReference type="EMBL" id="CP092418">
    <property type="protein sequence ID" value="USD22564.1"/>
    <property type="molecule type" value="Genomic_DNA"/>
</dbReference>
<accession>A0ABY4VE35</accession>
<proteinExistence type="predicted"/>
<sequence length="152" mass="16876">MRIFKGLLRLGAYLVALSGCQDAMKGSEIYPTTDNLIEIEPDRIKIIEAKDIAGGVFLIIGGYTNRQCEINIANATLKEGIAISSIEVGDKIKARCLWQGEEHIQTKKYLTPITPNINEFSTIDIQVYSPKYNQYLAITATDLQLPVTTNKP</sequence>
<organism evidence="1 2">
    <name type="scientific">Microbulbifer variabilis</name>
    <dbReference type="NCBI Taxonomy" id="266805"/>
    <lineage>
        <taxon>Bacteria</taxon>
        <taxon>Pseudomonadati</taxon>
        <taxon>Pseudomonadota</taxon>
        <taxon>Gammaproteobacteria</taxon>
        <taxon>Cellvibrionales</taxon>
        <taxon>Microbulbiferaceae</taxon>
        <taxon>Microbulbifer</taxon>
    </lineage>
</organism>
<evidence type="ECO:0000313" key="2">
    <source>
        <dbReference type="Proteomes" id="UP001055658"/>
    </source>
</evidence>
<dbReference type="Proteomes" id="UP001055658">
    <property type="component" value="Chromosome"/>
</dbReference>
<name>A0ABY4VE35_9GAMM</name>
<reference evidence="1" key="1">
    <citation type="submission" date="2022-02" db="EMBL/GenBank/DDBJ databases">
        <title>Coral-associated bacteria.</title>
        <authorList>
            <person name="Tang K."/>
            <person name="Wang X."/>
        </authorList>
    </citation>
    <scope>NUCLEOTIDE SEQUENCE</scope>
    <source>
        <strain evidence="1">SCSIO 43006</strain>
    </source>
</reference>
<dbReference type="PROSITE" id="PS51257">
    <property type="entry name" value="PROKAR_LIPOPROTEIN"/>
    <property type="match status" value="1"/>
</dbReference>
<evidence type="ECO:0000313" key="1">
    <source>
        <dbReference type="EMBL" id="USD22564.1"/>
    </source>
</evidence>
<evidence type="ECO:0008006" key="3">
    <source>
        <dbReference type="Google" id="ProtNLM"/>
    </source>
</evidence>
<protein>
    <recommendedName>
        <fullName evidence="3">Lipoprotein</fullName>
    </recommendedName>
</protein>